<organism evidence="3 4">
    <name type="scientific">Nocardioides malaquae</name>
    <dbReference type="NCBI Taxonomy" id="2773426"/>
    <lineage>
        <taxon>Bacteria</taxon>
        <taxon>Bacillati</taxon>
        <taxon>Actinomycetota</taxon>
        <taxon>Actinomycetes</taxon>
        <taxon>Propionibacteriales</taxon>
        <taxon>Nocardioidaceae</taxon>
        <taxon>Nocardioides</taxon>
    </lineage>
</organism>
<dbReference type="Proteomes" id="UP000756387">
    <property type="component" value="Unassembled WGS sequence"/>
</dbReference>
<evidence type="ECO:0000256" key="1">
    <source>
        <dbReference type="SAM" id="Phobius"/>
    </source>
</evidence>
<keyword evidence="1" id="KW-0812">Transmembrane</keyword>
<proteinExistence type="predicted"/>
<dbReference type="PANTHER" id="PTHR47117:SF8">
    <property type="entry name" value="KINESIN FAMILY MEMBER 16B"/>
    <property type="match status" value="1"/>
</dbReference>
<dbReference type="PROSITE" id="PS50067">
    <property type="entry name" value="KINESIN_MOTOR_2"/>
    <property type="match status" value="1"/>
</dbReference>
<evidence type="ECO:0000313" key="4">
    <source>
        <dbReference type="Proteomes" id="UP000756387"/>
    </source>
</evidence>
<accession>A0ABR9RXG1</accession>
<dbReference type="InterPro" id="IPR036961">
    <property type="entry name" value="Kinesin_motor_dom_sf"/>
</dbReference>
<dbReference type="Gene3D" id="3.40.850.10">
    <property type="entry name" value="Kinesin motor domain"/>
    <property type="match status" value="1"/>
</dbReference>
<reference evidence="3 4" key="1">
    <citation type="submission" date="2020-10" db="EMBL/GenBank/DDBJ databases">
        <title>Nocardioides sp. isolated from sludge.</title>
        <authorList>
            <person name="Zhang X."/>
        </authorList>
    </citation>
    <scope>NUCLEOTIDE SEQUENCE [LARGE SCALE GENOMIC DNA]</scope>
    <source>
        <strain evidence="3 4">Y6</strain>
    </source>
</reference>
<dbReference type="EMBL" id="JADCSA010001111">
    <property type="protein sequence ID" value="MBE7326223.1"/>
    <property type="molecule type" value="Genomic_DNA"/>
</dbReference>
<gene>
    <name evidence="3" type="ORF">IEQ44_16465</name>
</gene>
<evidence type="ECO:0000259" key="2">
    <source>
        <dbReference type="PROSITE" id="PS50067"/>
    </source>
</evidence>
<keyword evidence="1" id="KW-0472">Membrane</keyword>
<keyword evidence="4" id="KW-1185">Reference proteome</keyword>
<dbReference type="Pfam" id="PF00225">
    <property type="entry name" value="Kinesin"/>
    <property type="match status" value="1"/>
</dbReference>
<dbReference type="PANTHER" id="PTHR47117">
    <property type="entry name" value="STAR-RELATED LIPID TRANSFER PROTEIN 9"/>
    <property type="match status" value="1"/>
</dbReference>
<feature type="non-terminal residue" evidence="3">
    <location>
        <position position="1"/>
    </location>
</feature>
<feature type="non-terminal residue" evidence="3">
    <location>
        <position position="79"/>
    </location>
</feature>
<feature type="domain" description="Kinesin motor" evidence="2">
    <location>
        <begin position="1"/>
        <end position="79"/>
    </location>
</feature>
<evidence type="ECO:0000313" key="3">
    <source>
        <dbReference type="EMBL" id="MBE7326223.1"/>
    </source>
</evidence>
<feature type="transmembrane region" description="Helical" evidence="1">
    <location>
        <begin position="49"/>
        <end position="75"/>
    </location>
</feature>
<name>A0ABR9RXG1_9ACTN</name>
<sequence>QIHLVDLAGSERADATGASGLRLKEGGNINKSLVTLGNVISSLGKHSHYYYLLLHVVHGCFYLSAIDFCLGNLYFETRT</sequence>
<dbReference type="InterPro" id="IPR001752">
    <property type="entry name" value="Kinesin_motor_dom"/>
</dbReference>
<comment type="caution">
    <text evidence="3">The sequence shown here is derived from an EMBL/GenBank/DDBJ whole genome shotgun (WGS) entry which is preliminary data.</text>
</comment>
<protein>
    <recommendedName>
        <fullName evidence="2">Kinesin motor domain-containing protein</fullName>
    </recommendedName>
</protein>
<keyword evidence="1" id="KW-1133">Transmembrane helix</keyword>
<dbReference type="SUPFAM" id="SSF52540">
    <property type="entry name" value="P-loop containing nucleoside triphosphate hydrolases"/>
    <property type="match status" value="1"/>
</dbReference>
<dbReference type="InterPro" id="IPR027417">
    <property type="entry name" value="P-loop_NTPase"/>
</dbReference>